<gene>
    <name evidence="6" type="ORF">PML95_09100</name>
</gene>
<dbReference type="REBASE" id="688876">
    <property type="entry name" value="S.Vlu2041ORF9100P"/>
</dbReference>
<name>A0AAE9XE70_9ENTE</name>
<dbReference type="GO" id="GO:0016787">
    <property type="term" value="F:hydrolase activity"/>
    <property type="evidence" value="ECO:0007669"/>
    <property type="project" value="UniProtKB-KW"/>
</dbReference>
<keyword evidence="2" id="KW-0680">Restriction system</keyword>
<feature type="domain" description="Type I restriction modification DNA specificity" evidence="5">
    <location>
        <begin position="196"/>
        <end position="372"/>
    </location>
</feature>
<organism evidence="6 7">
    <name type="scientific">Vagococcus lutrae</name>
    <dbReference type="NCBI Taxonomy" id="81947"/>
    <lineage>
        <taxon>Bacteria</taxon>
        <taxon>Bacillati</taxon>
        <taxon>Bacillota</taxon>
        <taxon>Bacilli</taxon>
        <taxon>Lactobacillales</taxon>
        <taxon>Enterococcaceae</taxon>
        <taxon>Vagococcus</taxon>
    </lineage>
</organism>
<dbReference type="EC" id="3.1.21.-" evidence="6"/>
<accession>A0AAE9XE70</accession>
<keyword evidence="6" id="KW-0378">Hydrolase</keyword>
<evidence type="ECO:0000256" key="3">
    <source>
        <dbReference type="ARBA" id="ARBA00023125"/>
    </source>
</evidence>
<dbReference type="GO" id="GO:0009307">
    <property type="term" value="P:DNA restriction-modification system"/>
    <property type="evidence" value="ECO:0007669"/>
    <property type="project" value="UniProtKB-KW"/>
</dbReference>
<dbReference type="InterPro" id="IPR000055">
    <property type="entry name" value="Restrct_endonuc_typeI_TRD"/>
</dbReference>
<dbReference type="GO" id="GO:0003677">
    <property type="term" value="F:DNA binding"/>
    <property type="evidence" value="ECO:0007669"/>
    <property type="project" value="UniProtKB-KW"/>
</dbReference>
<dbReference type="PANTHER" id="PTHR30408:SF12">
    <property type="entry name" value="TYPE I RESTRICTION ENZYME MJAVIII SPECIFICITY SUBUNIT"/>
    <property type="match status" value="1"/>
</dbReference>
<dbReference type="Gene3D" id="3.90.220.20">
    <property type="entry name" value="DNA methylase specificity domains"/>
    <property type="match status" value="2"/>
</dbReference>
<dbReference type="InterPro" id="IPR044946">
    <property type="entry name" value="Restrct_endonuc_typeI_TRD_sf"/>
</dbReference>
<proteinExistence type="inferred from homology"/>
<feature type="domain" description="Type I restriction modification DNA specificity" evidence="5">
    <location>
        <begin position="17"/>
        <end position="169"/>
    </location>
</feature>
<keyword evidence="4" id="KW-0175">Coiled coil</keyword>
<evidence type="ECO:0000256" key="4">
    <source>
        <dbReference type="SAM" id="Coils"/>
    </source>
</evidence>
<dbReference type="Pfam" id="PF01420">
    <property type="entry name" value="Methylase_S"/>
    <property type="match status" value="2"/>
</dbReference>
<dbReference type="RefSeq" id="WP_272163279.1">
    <property type="nucleotide sequence ID" value="NZ_CP116507.1"/>
</dbReference>
<evidence type="ECO:0000256" key="2">
    <source>
        <dbReference type="ARBA" id="ARBA00022747"/>
    </source>
</evidence>
<dbReference type="EMBL" id="CP116507">
    <property type="protein sequence ID" value="WCG22532.1"/>
    <property type="molecule type" value="Genomic_DNA"/>
</dbReference>
<evidence type="ECO:0000256" key="1">
    <source>
        <dbReference type="ARBA" id="ARBA00010923"/>
    </source>
</evidence>
<dbReference type="SUPFAM" id="SSF116734">
    <property type="entry name" value="DNA methylase specificity domain"/>
    <property type="match status" value="2"/>
</dbReference>
<keyword evidence="3" id="KW-0238">DNA-binding</keyword>
<evidence type="ECO:0000313" key="6">
    <source>
        <dbReference type="EMBL" id="WCG22532.1"/>
    </source>
</evidence>
<dbReference type="AlphaFoldDB" id="A0AAE9XE70"/>
<dbReference type="InterPro" id="IPR052021">
    <property type="entry name" value="Type-I_RS_S_subunit"/>
</dbReference>
<keyword evidence="6" id="KW-0540">Nuclease</keyword>
<feature type="coiled-coil region" evidence="4">
    <location>
        <begin position="150"/>
        <end position="177"/>
    </location>
</feature>
<dbReference type="CDD" id="cd17288">
    <property type="entry name" value="RMtype1_S_LlaAI06ORF1089P_TRD1-CR1_like"/>
    <property type="match status" value="1"/>
</dbReference>
<dbReference type="Proteomes" id="UP001179600">
    <property type="component" value="Chromosome"/>
</dbReference>
<dbReference type="Gene3D" id="1.10.287.1120">
    <property type="entry name" value="Bipartite methylase S protein"/>
    <property type="match status" value="1"/>
</dbReference>
<dbReference type="PANTHER" id="PTHR30408">
    <property type="entry name" value="TYPE-1 RESTRICTION ENZYME ECOKI SPECIFICITY PROTEIN"/>
    <property type="match status" value="1"/>
</dbReference>
<evidence type="ECO:0000259" key="5">
    <source>
        <dbReference type="Pfam" id="PF01420"/>
    </source>
</evidence>
<reference evidence="6" key="1">
    <citation type="submission" date="2023-01" db="EMBL/GenBank/DDBJ databases">
        <title>Oxazolidinone resistance genes in florfenicol resistant enterococci from beef cattle and veal calves at slaughter.</title>
        <authorList>
            <person name="Biggel M."/>
        </authorList>
    </citation>
    <scope>NUCLEOTIDE SEQUENCE</scope>
    <source>
        <strain evidence="6">K204-1</strain>
    </source>
</reference>
<evidence type="ECO:0000313" key="7">
    <source>
        <dbReference type="Proteomes" id="UP001179600"/>
    </source>
</evidence>
<comment type="similarity">
    <text evidence="1">Belongs to the type-I restriction system S methylase family.</text>
</comment>
<protein>
    <submittedName>
        <fullName evidence="6">Restriction endonuclease subunit S</fullName>
        <ecNumber evidence="6">3.1.21.-</ecNumber>
    </submittedName>
</protein>
<keyword evidence="6" id="KW-0255">Endonuclease</keyword>
<sequence>MKTINKQPKIRFKGYTDEWEQRKLGEIIQVNSGKDYKHLNKGEIPVYGTGGYMLSVDEALSYKDAIGLGRKGTINKPYLLKAPFWTVDTLFYSIPINNNDLLFINTLFQNINWKKYDESTGVPSLSKNSIIRIEKKVPNIKEQEKIGLFFLKLSDTIDLHQRKLEALEKTKKSFLQKMFPKKDETKPEIRFAGFTDDWEQRKLSDLGKVTTGKAFSSLDFEEDGEYLVITNKDISDSSRSKNIETDRINLTDNKLIEKYNLSGRNILVTMDGVNLGKTAIYSNDKALLAQRVGRIQSDVLDFIYQLTIHNNFLNSMRTLSVGNAIKHISLNQIADYKTFVPKNIEEQQKIGTFFKQLDDTIALHQRQLEVLKNMKTSFLQKMYI</sequence>
<dbReference type="GO" id="GO:0004519">
    <property type="term" value="F:endonuclease activity"/>
    <property type="evidence" value="ECO:0007669"/>
    <property type="project" value="UniProtKB-KW"/>
</dbReference>